<dbReference type="Gene3D" id="3.40.50.720">
    <property type="entry name" value="NAD(P)-binding Rossmann-like Domain"/>
    <property type="match status" value="1"/>
</dbReference>
<reference evidence="2" key="2">
    <citation type="submission" date="2021-09" db="EMBL/GenBank/DDBJ databases">
        <authorList>
            <person name="Gilroy R."/>
        </authorList>
    </citation>
    <scope>NUCLEOTIDE SEQUENCE</scope>
    <source>
        <strain evidence="2">ChiSjej5B23-16112</strain>
    </source>
</reference>
<dbReference type="SUPFAM" id="SSF69572">
    <property type="entry name" value="Activating enzymes of the ubiquitin-like proteins"/>
    <property type="match status" value="1"/>
</dbReference>
<dbReference type="AlphaFoldDB" id="A0A921I0N5"/>
<dbReference type="GO" id="GO:0061504">
    <property type="term" value="P:cyclic threonylcarbamoyladenosine biosynthetic process"/>
    <property type="evidence" value="ECO:0007669"/>
    <property type="project" value="TreeGrafter"/>
</dbReference>
<dbReference type="GO" id="GO:0016779">
    <property type="term" value="F:nucleotidyltransferase activity"/>
    <property type="evidence" value="ECO:0007669"/>
    <property type="project" value="UniProtKB-KW"/>
</dbReference>
<dbReference type="Proteomes" id="UP000769156">
    <property type="component" value="Unassembled WGS sequence"/>
</dbReference>
<sequence length="212" mass="23336">MQNIQVTEEEIRQALVSRHTEGIQARISAARVAVAGLGGLGSNIAVSLARLGVGHLHLIDFDRVDVTNLNRQQYFADQVGMPKTEALRENLLRINPWLDLRTDCLRVTEENAAGLLRDDTYICEAFDVAEQKAMFVRTVLEQLPEKYLVAASGMAGYGDGNEIHTRRVTSRFYLCGDEKTEAAAGRGLMAPRVALCAAHQANMVLRLILGES</sequence>
<dbReference type="NCBIfam" id="NF006395">
    <property type="entry name" value="PRK08644.1"/>
    <property type="match status" value="1"/>
</dbReference>
<dbReference type="EMBL" id="DYVY01000005">
    <property type="protein sequence ID" value="HJF93187.1"/>
    <property type="molecule type" value="Genomic_DNA"/>
</dbReference>
<feature type="domain" description="THIF-type NAD/FAD binding fold" evidence="1">
    <location>
        <begin position="12"/>
        <end position="211"/>
    </location>
</feature>
<proteinExistence type="predicted"/>
<name>A0A921I0N5_9FIRM</name>
<dbReference type="InterPro" id="IPR000594">
    <property type="entry name" value="ThiF_NAD_FAD-bd"/>
</dbReference>
<dbReference type="PANTHER" id="PTHR43267">
    <property type="entry name" value="TRNA THREONYLCARBAMOYLADENOSINE DEHYDRATASE"/>
    <property type="match status" value="1"/>
</dbReference>
<dbReference type="GO" id="GO:0008641">
    <property type="term" value="F:ubiquitin-like modifier activating enzyme activity"/>
    <property type="evidence" value="ECO:0007669"/>
    <property type="project" value="InterPro"/>
</dbReference>
<dbReference type="PANTHER" id="PTHR43267:SF3">
    <property type="entry name" value="THIF PROTEIN"/>
    <property type="match status" value="1"/>
</dbReference>
<keyword evidence="2" id="KW-0548">Nucleotidyltransferase</keyword>
<accession>A0A921I0N5</accession>
<comment type="caution">
    <text evidence="2">The sequence shown here is derived from an EMBL/GenBank/DDBJ whole genome shotgun (WGS) entry which is preliminary data.</text>
</comment>
<keyword evidence="2" id="KW-0808">Transferase</keyword>
<dbReference type="GO" id="GO:0061503">
    <property type="term" value="F:tRNA threonylcarbamoyladenosine dehydratase"/>
    <property type="evidence" value="ECO:0007669"/>
    <property type="project" value="TreeGrafter"/>
</dbReference>
<evidence type="ECO:0000313" key="2">
    <source>
        <dbReference type="EMBL" id="HJF93187.1"/>
    </source>
</evidence>
<evidence type="ECO:0000259" key="1">
    <source>
        <dbReference type="Pfam" id="PF00899"/>
    </source>
</evidence>
<protein>
    <submittedName>
        <fullName evidence="2">Sulfur carrier protein ThiS adenylyltransferase ThiF</fullName>
    </submittedName>
</protein>
<dbReference type="InterPro" id="IPR035985">
    <property type="entry name" value="Ubiquitin-activating_enz"/>
</dbReference>
<dbReference type="NCBIfam" id="TIGR02354">
    <property type="entry name" value="thiF_fam2"/>
    <property type="match status" value="1"/>
</dbReference>
<organism evidence="2 3">
    <name type="scientific">Lachnoclostridium phocaeense</name>
    <dbReference type="NCBI Taxonomy" id="1871021"/>
    <lineage>
        <taxon>Bacteria</taxon>
        <taxon>Bacillati</taxon>
        <taxon>Bacillota</taxon>
        <taxon>Clostridia</taxon>
        <taxon>Lachnospirales</taxon>
        <taxon>Lachnospiraceae</taxon>
    </lineage>
</organism>
<dbReference type="InterPro" id="IPR012729">
    <property type="entry name" value="ThiF_fam2"/>
</dbReference>
<reference evidence="2" key="1">
    <citation type="journal article" date="2021" name="PeerJ">
        <title>Extensive microbial diversity within the chicken gut microbiome revealed by metagenomics and culture.</title>
        <authorList>
            <person name="Gilroy R."/>
            <person name="Ravi A."/>
            <person name="Getino M."/>
            <person name="Pursley I."/>
            <person name="Horton D.L."/>
            <person name="Alikhan N.F."/>
            <person name="Baker D."/>
            <person name="Gharbi K."/>
            <person name="Hall N."/>
            <person name="Watson M."/>
            <person name="Adriaenssens E.M."/>
            <person name="Foster-Nyarko E."/>
            <person name="Jarju S."/>
            <person name="Secka A."/>
            <person name="Antonio M."/>
            <person name="Oren A."/>
            <person name="Chaudhuri R.R."/>
            <person name="La Ragione R."/>
            <person name="Hildebrand F."/>
            <person name="Pallen M.J."/>
        </authorList>
    </citation>
    <scope>NUCLEOTIDE SEQUENCE</scope>
    <source>
        <strain evidence="2">ChiSjej5B23-16112</strain>
    </source>
</reference>
<gene>
    <name evidence="2" type="primary">thiF</name>
    <name evidence="2" type="ORF">K8V82_00140</name>
</gene>
<dbReference type="InterPro" id="IPR045886">
    <property type="entry name" value="ThiF/MoeB/HesA"/>
</dbReference>
<dbReference type="Pfam" id="PF00899">
    <property type="entry name" value="ThiF"/>
    <property type="match status" value="1"/>
</dbReference>
<evidence type="ECO:0000313" key="3">
    <source>
        <dbReference type="Proteomes" id="UP000769156"/>
    </source>
</evidence>